<dbReference type="Gene3D" id="2.60.40.10">
    <property type="entry name" value="Immunoglobulins"/>
    <property type="match status" value="4"/>
</dbReference>
<evidence type="ECO:0000256" key="1">
    <source>
        <dbReference type="ARBA" id="ARBA00022737"/>
    </source>
</evidence>
<feature type="domain" description="Ig-like" evidence="4">
    <location>
        <begin position="275"/>
        <end position="346"/>
    </location>
</feature>
<dbReference type="CDD" id="cd00063">
    <property type="entry name" value="FN3"/>
    <property type="match status" value="2"/>
</dbReference>
<dbReference type="InterPro" id="IPR050991">
    <property type="entry name" value="ECM_Regulatory_Proteins"/>
</dbReference>
<keyword evidence="1" id="KW-0677">Repeat</keyword>
<dbReference type="InterPro" id="IPR003961">
    <property type="entry name" value="FN3_dom"/>
</dbReference>
<feature type="transmembrane region" description="Helical" evidence="3">
    <location>
        <begin position="882"/>
        <end position="905"/>
    </location>
</feature>
<dbReference type="PROSITE" id="PS50835">
    <property type="entry name" value="IG_LIKE"/>
    <property type="match status" value="1"/>
</dbReference>
<dbReference type="InterPro" id="IPR007110">
    <property type="entry name" value="Ig-like_dom"/>
</dbReference>
<dbReference type="InterPro" id="IPR013783">
    <property type="entry name" value="Ig-like_fold"/>
</dbReference>
<dbReference type="PANTHER" id="PTHR46708">
    <property type="entry name" value="TENASCIN"/>
    <property type="match status" value="1"/>
</dbReference>
<reference evidence="6" key="1">
    <citation type="submission" date="2017-05" db="UniProtKB">
        <authorList>
            <consortium name="EnsemblMetazoa"/>
        </authorList>
    </citation>
    <scope>IDENTIFICATION</scope>
</reference>
<evidence type="ECO:0000256" key="3">
    <source>
        <dbReference type="SAM" id="Phobius"/>
    </source>
</evidence>
<feature type="domain" description="Fibronectin type-III" evidence="5">
    <location>
        <begin position="651"/>
        <end position="742"/>
    </location>
</feature>
<feature type="region of interest" description="Disordered" evidence="2">
    <location>
        <begin position="935"/>
        <end position="966"/>
    </location>
</feature>
<keyword evidence="3" id="KW-0812">Transmembrane</keyword>
<dbReference type="EnsemblMetazoa" id="Aqu2.1.14432_001">
    <property type="protein sequence ID" value="Aqu2.1.14432_001"/>
    <property type="gene ID" value="Aqu2.1.14432"/>
</dbReference>
<evidence type="ECO:0000313" key="6">
    <source>
        <dbReference type="EnsemblMetazoa" id="Aqu2.1.14432_001"/>
    </source>
</evidence>
<dbReference type="eggNOG" id="KOG4228">
    <property type="taxonomic scope" value="Eukaryota"/>
</dbReference>
<dbReference type="Pfam" id="PF00041">
    <property type="entry name" value="fn3"/>
    <property type="match status" value="2"/>
</dbReference>
<dbReference type="InterPro" id="IPR036116">
    <property type="entry name" value="FN3_sf"/>
</dbReference>
<dbReference type="PRINTS" id="PR00014">
    <property type="entry name" value="FNTYPEIII"/>
</dbReference>
<feature type="domain" description="Fibronectin type-III" evidence="5">
    <location>
        <begin position="553"/>
        <end position="648"/>
    </location>
</feature>
<dbReference type="InParanoid" id="A0A1X7TI39"/>
<dbReference type="SUPFAM" id="SSF49265">
    <property type="entry name" value="Fibronectin type III"/>
    <property type="match status" value="3"/>
</dbReference>
<dbReference type="PANTHER" id="PTHR46708:SF2">
    <property type="entry name" value="FIBRONECTIN TYPE-III DOMAIN-CONTAINING PROTEIN"/>
    <property type="match status" value="1"/>
</dbReference>
<evidence type="ECO:0000259" key="4">
    <source>
        <dbReference type="PROSITE" id="PS50835"/>
    </source>
</evidence>
<proteinExistence type="predicted"/>
<protein>
    <submittedName>
        <fullName evidence="6">Uncharacterized protein</fullName>
    </submittedName>
</protein>
<dbReference type="AlphaFoldDB" id="A0A1X7TI39"/>
<sequence>MPIHIAIIPPLLFTIRLEDEELKKKRQVETRIRVFNPPIRPSVVSPGNTQSNSYYSIKHFICYRIINKKSNNDIVMECSPAYATTELKTKMAMSTNSCYILLIPLLVQLVTIFGREPPSTTPSNGVQFYLAYEGRIIPDYSMIYASQFYDIDRNNDANDTTDALWCQSANNSANIGVWYYPNGTEVPLFDGPFENPSAPSPVFSKRFIGQIALARRDGLSGYEGLYKCIIPDENGVNQTLVVGIYTDTRYNNNDGPDADHTMQFSLLSTSRLATPPVFSLSFNISDGPPTTVSCLLNGNGISTELSRVIVNGPGSVTRVTVTVRLREAGSYQCTVSNARVTNGPISGISGSNVVNNTSSFNVSVSDTPTGLTATRLNTGLFHVRLSWSTVSGATGYEVYYQLPSNAPISVGSTASTAINTLGLFQGYTYTFYVVSYGSASLPSGNASVMLTLSNPVVNDFMATLITSATITLTWSPPTALVPISYNMNRRCSRVCESSVTSNSETSVSSPHTATGIPPYSQCGFGLIGVYGDEIAYLTADHSVTTISTAPTAPVGDIIFSSVEPVSMTVSWDEVPCNERNGPITGYYLTYTNITSNTSYSVNITGGDNRMYNLTGLIPYTNYTVSIIPYNYNMNGPARQEIQLTDESIRGVIYNLTKTNVTLTEISAAWNPPTIPNGIITVYEIRYRESTSTDPYNIINTTNTHYSIVGLIPNTCYTIGVRAYTSIGPGEWTDRQYTTAQIPTIQIFSITKLSAIAVLAEWGSVPGASHYTVYYESTSSSSRKKRQVETGMRVFPGDTTEGLIGGLEPNLNYLLSISTSFNVNGIIYEGERTQPIYLISVSYSTMTSSMMETVTATMTTYAVTTTILVNSGYNTGLIASVTVVYILLILLALAMIIVTLVIVMYIKRANINQKRKSNNDIVMECSPAYATTEFKPKSTVEPVYDTTESEPPTSLPPPSTEYEVPTV</sequence>
<name>A0A1X7TI39_AMPQE</name>
<dbReference type="SMART" id="SM00060">
    <property type="entry name" value="FN3"/>
    <property type="match status" value="5"/>
</dbReference>
<dbReference type="PROSITE" id="PS50853">
    <property type="entry name" value="FN3"/>
    <property type="match status" value="2"/>
</dbReference>
<keyword evidence="3" id="KW-0472">Membrane</keyword>
<evidence type="ECO:0000259" key="5">
    <source>
        <dbReference type="PROSITE" id="PS50853"/>
    </source>
</evidence>
<accession>A0A1X7TI39</accession>
<keyword evidence="3" id="KW-1133">Transmembrane helix</keyword>
<organism evidence="6">
    <name type="scientific">Amphimedon queenslandica</name>
    <name type="common">Sponge</name>
    <dbReference type="NCBI Taxonomy" id="400682"/>
    <lineage>
        <taxon>Eukaryota</taxon>
        <taxon>Metazoa</taxon>
        <taxon>Porifera</taxon>
        <taxon>Demospongiae</taxon>
        <taxon>Heteroscleromorpha</taxon>
        <taxon>Haplosclerida</taxon>
        <taxon>Niphatidae</taxon>
        <taxon>Amphimedon</taxon>
    </lineage>
</organism>
<dbReference type="OrthoDB" id="5983454at2759"/>
<evidence type="ECO:0000256" key="2">
    <source>
        <dbReference type="SAM" id="MobiDB-lite"/>
    </source>
</evidence>